<protein>
    <submittedName>
        <fullName evidence="1">Uncharacterized protein</fullName>
    </submittedName>
</protein>
<name>A0A382GE48_9ZZZZ</name>
<sequence>MVILNHRNASGVLDEDQPCPRKVKMIDKTDYAKTAQKAANDGMETFLNWGKAAIDNTFSMYEQGIAAQESNIAEARKQFQELESNLTQKWNNQKQQFKSMAMELSEAYWPESKQLMEKAEKLYQDNINQVVSKNREMLESNIDRSIESTLNIEKEWVSQLRENYTHGAEKLRKQFDTLMSQAAKEAAKK</sequence>
<accession>A0A382GE48</accession>
<organism evidence="1">
    <name type="scientific">marine metagenome</name>
    <dbReference type="NCBI Taxonomy" id="408172"/>
    <lineage>
        <taxon>unclassified sequences</taxon>
        <taxon>metagenomes</taxon>
        <taxon>ecological metagenomes</taxon>
    </lineage>
</organism>
<dbReference type="EMBL" id="UINC01054891">
    <property type="protein sequence ID" value="SVB73142.1"/>
    <property type="molecule type" value="Genomic_DNA"/>
</dbReference>
<proteinExistence type="predicted"/>
<evidence type="ECO:0000313" key="1">
    <source>
        <dbReference type="EMBL" id="SVB73142.1"/>
    </source>
</evidence>
<gene>
    <name evidence="1" type="ORF">METZ01_LOCUS225996</name>
</gene>
<reference evidence="1" key="1">
    <citation type="submission" date="2018-05" db="EMBL/GenBank/DDBJ databases">
        <authorList>
            <person name="Lanie J.A."/>
            <person name="Ng W.-L."/>
            <person name="Kazmierczak K.M."/>
            <person name="Andrzejewski T.M."/>
            <person name="Davidsen T.M."/>
            <person name="Wayne K.J."/>
            <person name="Tettelin H."/>
            <person name="Glass J.I."/>
            <person name="Rusch D."/>
            <person name="Podicherti R."/>
            <person name="Tsui H.-C.T."/>
            <person name="Winkler M.E."/>
        </authorList>
    </citation>
    <scope>NUCLEOTIDE SEQUENCE</scope>
</reference>
<dbReference type="AlphaFoldDB" id="A0A382GE48"/>